<organism evidence="2 3">
    <name type="scientific">Ascodesmis nigricans</name>
    <dbReference type="NCBI Taxonomy" id="341454"/>
    <lineage>
        <taxon>Eukaryota</taxon>
        <taxon>Fungi</taxon>
        <taxon>Dikarya</taxon>
        <taxon>Ascomycota</taxon>
        <taxon>Pezizomycotina</taxon>
        <taxon>Pezizomycetes</taxon>
        <taxon>Pezizales</taxon>
        <taxon>Ascodesmidaceae</taxon>
        <taxon>Ascodesmis</taxon>
    </lineage>
</organism>
<dbReference type="AlphaFoldDB" id="A0A4S2MYJ9"/>
<evidence type="ECO:0000256" key="1">
    <source>
        <dbReference type="SAM" id="MobiDB-lite"/>
    </source>
</evidence>
<proteinExistence type="predicted"/>
<evidence type="ECO:0000313" key="2">
    <source>
        <dbReference type="EMBL" id="TGZ81643.1"/>
    </source>
</evidence>
<reference evidence="2 3" key="1">
    <citation type="submission" date="2019-04" db="EMBL/GenBank/DDBJ databases">
        <title>Comparative genomics and transcriptomics to analyze fruiting body development in filamentous ascomycetes.</title>
        <authorList>
            <consortium name="DOE Joint Genome Institute"/>
            <person name="Lutkenhaus R."/>
            <person name="Traeger S."/>
            <person name="Breuer J."/>
            <person name="Kuo A."/>
            <person name="Lipzen A."/>
            <person name="Pangilinan J."/>
            <person name="Dilworth D."/>
            <person name="Sandor L."/>
            <person name="Poggeler S."/>
            <person name="Barry K."/>
            <person name="Grigoriev I.V."/>
            <person name="Nowrousian M."/>
        </authorList>
    </citation>
    <scope>NUCLEOTIDE SEQUENCE [LARGE SCALE GENOMIC DNA]</scope>
    <source>
        <strain evidence="2 3">CBS 389.68</strain>
    </source>
</reference>
<feature type="compositionally biased region" description="Basic and acidic residues" evidence="1">
    <location>
        <begin position="24"/>
        <end position="42"/>
    </location>
</feature>
<name>A0A4S2MYJ9_9PEZI</name>
<dbReference type="EMBL" id="ML220118">
    <property type="protein sequence ID" value="TGZ81643.1"/>
    <property type="molecule type" value="Genomic_DNA"/>
</dbReference>
<evidence type="ECO:0000313" key="3">
    <source>
        <dbReference type="Proteomes" id="UP000298138"/>
    </source>
</evidence>
<accession>A0A4S2MYJ9</accession>
<gene>
    <name evidence="2" type="ORF">EX30DRAFT_252067</name>
</gene>
<sequence length="117" mass="12769">MTACVAARSRKWNHSRLGLSVGVDDIRAGGEEGESNPHDRRLAGQSHPHLHQHPTTTSDIYVALASIRRNARNRYPVIQAHTCNPSTVDEAPCPRPLSSCEALPTFAQWFAKTGGTT</sequence>
<dbReference type="InParanoid" id="A0A4S2MYJ9"/>
<keyword evidence="3" id="KW-1185">Reference proteome</keyword>
<dbReference type="Proteomes" id="UP000298138">
    <property type="component" value="Unassembled WGS sequence"/>
</dbReference>
<feature type="region of interest" description="Disordered" evidence="1">
    <location>
        <begin position="24"/>
        <end position="56"/>
    </location>
</feature>
<protein>
    <submittedName>
        <fullName evidence="2">Uncharacterized protein</fullName>
    </submittedName>
</protein>